<proteinExistence type="predicted"/>
<dbReference type="AlphaFoldDB" id="A0A0A9FVJ2"/>
<sequence length="43" mass="5084">MQHCYPKPTRFSQYLLSIHNYEGFPIATGWSNTKPRSLNRDDI</sequence>
<organism evidence="1">
    <name type="scientific">Arundo donax</name>
    <name type="common">Giant reed</name>
    <name type="synonym">Donax arundinaceus</name>
    <dbReference type="NCBI Taxonomy" id="35708"/>
    <lineage>
        <taxon>Eukaryota</taxon>
        <taxon>Viridiplantae</taxon>
        <taxon>Streptophyta</taxon>
        <taxon>Embryophyta</taxon>
        <taxon>Tracheophyta</taxon>
        <taxon>Spermatophyta</taxon>
        <taxon>Magnoliopsida</taxon>
        <taxon>Liliopsida</taxon>
        <taxon>Poales</taxon>
        <taxon>Poaceae</taxon>
        <taxon>PACMAD clade</taxon>
        <taxon>Arundinoideae</taxon>
        <taxon>Arundineae</taxon>
        <taxon>Arundo</taxon>
    </lineage>
</organism>
<reference evidence="1" key="2">
    <citation type="journal article" date="2015" name="Data Brief">
        <title>Shoot transcriptome of the giant reed, Arundo donax.</title>
        <authorList>
            <person name="Barrero R.A."/>
            <person name="Guerrero F.D."/>
            <person name="Moolhuijzen P."/>
            <person name="Goolsby J.A."/>
            <person name="Tidwell J."/>
            <person name="Bellgard S.E."/>
            <person name="Bellgard M.I."/>
        </authorList>
    </citation>
    <scope>NUCLEOTIDE SEQUENCE</scope>
    <source>
        <tissue evidence="1">Shoot tissue taken approximately 20 cm above the soil surface</tissue>
    </source>
</reference>
<name>A0A0A9FVJ2_ARUDO</name>
<dbReference type="EMBL" id="GBRH01181614">
    <property type="protein sequence ID" value="JAE16282.1"/>
    <property type="molecule type" value="Transcribed_RNA"/>
</dbReference>
<evidence type="ECO:0000313" key="1">
    <source>
        <dbReference type="EMBL" id="JAE16282.1"/>
    </source>
</evidence>
<reference evidence="1" key="1">
    <citation type="submission" date="2014-09" db="EMBL/GenBank/DDBJ databases">
        <authorList>
            <person name="Magalhaes I.L.F."/>
            <person name="Oliveira U."/>
            <person name="Santos F.R."/>
            <person name="Vidigal T.H.D.A."/>
            <person name="Brescovit A.D."/>
            <person name="Santos A.J."/>
        </authorList>
    </citation>
    <scope>NUCLEOTIDE SEQUENCE</scope>
    <source>
        <tissue evidence="1">Shoot tissue taken approximately 20 cm above the soil surface</tissue>
    </source>
</reference>
<protein>
    <submittedName>
        <fullName evidence="1">Uncharacterized protein</fullName>
    </submittedName>
</protein>
<accession>A0A0A9FVJ2</accession>